<evidence type="ECO:0000256" key="1">
    <source>
        <dbReference type="ARBA" id="ARBA00022729"/>
    </source>
</evidence>
<name>A0ABV2TY61_9FLAO</name>
<feature type="domain" description="Phospholipase/carboxylesterase/thioesterase" evidence="3">
    <location>
        <begin position="53"/>
        <end position="245"/>
    </location>
</feature>
<proteinExistence type="predicted"/>
<gene>
    <name evidence="4" type="ORF">ABXZ32_12480</name>
</gene>
<evidence type="ECO:0000256" key="2">
    <source>
        <dbReference type="SAM" id="SignalP"/>
    </source>
</evidence>
<organism evidence="4 5">
    <name type="scientific">Sediminicola luteus</name>
    <dbReference type="NCBI Taxonomy" id="319238"/>
    <lineage>
        <taxon>Bacteria</taxon>
        <taxon>Pseudomonadati</taxon>
        <taxon>Bacteroidota</taxon>
        <taxon>Flavobacteriia</taxon>
        <taxon>Flavobacteriales</taxon>
        <taxon>Flavobacteriaceae</taxon>
        <taxon>Sediminicola</taxon>
    </lineage>
</organism>
<protein>
    <submittedName>
        <fullName evidence="4">Dienelactone hydrolase family protein</fullName>
    </submittedName>
</protein>
<dbReference type="InterPro" id="IPR003140">
    <property type="entry name" value="PLipase/COase/thioEstase"/>
</dbReference>
<dbReference type="InterPro" id="IPR029058">
    <property type="entry name" value="AB_hydrolase_fold"/>
</dbReference>
<dbReference type="PANTHER" id="PTHR43037:SF1">
    <property type="entry name" value="BLL1128 PROTEIN"/>
    <property type="match status" value="1"/>
</dbReference>
<keyword evidence="1 2" id="KW-0732">Signal</keyword>
<reference evidence="4 5" key="1">
    <citation type="submission" date="2024-07" db="EMBL/GenBank/DDBJ databases">
        <title>The genome sequence of type strain Sediminicola luteus GDMCC 1.2596T.</title>
        <authorList>
            <person name="Liu Y."/>
        </authorList>
    </citation>
    <scope>NUCLEOTIDE SEQUENCE [LARGE SCALE GENOMIC DNA]</scope>
    <source>
        <strain evidence="4 5">GDMCC 1.2596</strain>
    </source>
</reference>
<feature type="signal peptide" evidence="2">
    <location>
        <begin position="1"/>
        <end position="21"/>
    </location>
</feature>
<feature type="chain" id="PRO_5046750300" evidence="2">
    <location>
        <begin position="22"/>
        <end position="268"/>
    </location>
</feature>
<sequence>MKYKDSLVAFLILMAPFFAVAQVSALYESEIFIDQQDTLRYRIMWPENFEPTKEYPVVLFLHGAGERGKDNASQLAHGSSLFADVANRQDYPAIVIFPQCPKDDYWSNVKVDRSQSGLKKFKFRNEGTPTKAMGMLLKYLDDFTGKPFVKEEQIYVVGLSMGGMGSFEIIARRPHLFAAAIPICGGGNPKSVTKFAASVPIWAFHGAKDDVVSPIFSIKMIEEIVSQGGTPKFTLYDNANHNSWDPAFKEPAFLPWLFSKQRNTNIQE</sequence>
<dbReference type="SUPFAM" id="SSF53474">
    <property type="entry name" value="alpha/beta-Hydrolases"/>
    <property type="match status" value="1"/>
</dbReference>
<evidence type="ECO:0000313" key="5">
    <source>
        <dbReference type="Proteomes" id="UP001549773"/>
    </source>
</evidence>
<dbReference type="EMBL" id="JBEWYP010000007">
    <property type="protein sequence ID" value="MET7030216.1"/>
    <property type="molecule type" value="Genomic_DNA"/>
</dbReference>
<dbReference type="InterPro" id="IPR050955">
    <property type="entry name" value="Plant_Biomass_Hydrol_Est"/>
</dbReference>
<dbReference type="GO" id="GO:0016787">
    <property type="term" value="F:hydrolase activity"/>
    <property type="evidence" value="ECO:0007669"/>
    <property type="project" value="UniProtKB-KW"/>
</dbReference>
<dbReference type="Proteomes" id="UP001549773">
    <property type="component" value="Unassembled WGS sequence"/>
</dbReference>
<accession>A0ABV2TY61</accession>
<dbReference type="Gene3D" id="3.40.50.1820">
    <property type="entry name" value="alpha/beta hydrolase"/>
    <property type="match status" value="1"/>
</dbReference>
<dbReference type="PANTHER" id="PTHR43037">
    <property type="entry name" value="UNNAMED PRODUCT-RELATED"/>
    <property type="match status" value="1"/>
</dbReference>
<comment type="caution">
    <text evidence="4">The sequence shown here is derived from an EMBL/GenBank/DDBJ whole genome shotgun (WGS) entry which is preliminary data.</text>
</comment>
<dbReference type="Pfam" id="PF02230">
    <property type="entry name" value="Abhydrolase_2"/>
    <property type="match status" value="1"/>
</dbReference>
<keyword evidence="4" id="KW-0378">Hydrolase</keyword>
<evidence type="ECO:0000259" key="3">
    <source>
        <dbReference type="Pfam" id="PF02230"/>
    </source>
</evidence>
<evidence type="ECO:0000313" key="4">
    <source>
        <dbReference type="EMBL" id="MET7030216.1"/>
    </source>
</evidence>
<keyword evidence="5" id="KW-1185">Reference proteome</keyword>
<dbReference type="RefSeq" id="WP_354619007.1">
    <property type="nucleotide sequence ID" value="NZ_JBEWYP010000007.1"/>
</dbReference>